<evidence type="ECO:0000256" key="4">
    <source>
        <dbReference type="ARBA" id="ARBA00022989"/>
    </source>
</evidence>
<dbReference type="PANTHER" id="PTHR10283:SF110">
    <property type="entry name" value="INORGANIC PHOSPHATE TRANSPORTER PHO87-RELATED"/>
    <property type="match status" value="1"/>
</dbReference>
<dbReference type="InterPro" id="IPR004331">
    <property type="entry name" value="SPX_dom"/>
</dbReference>
<dbReference type="RefSeq" id="XP_066829651.1">
    <property type="nucleotide sequence ID" value="XM_066972743.1"/>
</dbReference>
<evidence type="ECO:0000256" key="3">
    <source>
        <dbReference type="ARBA" id="ARBA00022692"/>
    </source>
</evidence>
<feature type="transmembrane region" description="Helical" evidence="7">
    <location>
        <begin position="791"/>
        <end position="811"/>
    </location>
</feature>
<feature type="compositionally biased region" description="Acidic residues" evidence="6">
    <location>
        <begin position="315"/>
        <end position="333"/>
    </location>
</feature>
<evidence type="ECO:0000313" key="10">
    <source>
        <dbReference type="Proteomes" id="UP001497383"/>
    </source>
</evidence>
<feature type="transmembrane region" description="Helical" evidence="7">
    <location>
        <begin position="669"/>
        <end position="697"/>
    </location>
</feature>
<dbReference type="Proteomes" id="UP001497383">
    <property type="component" value="Chromosome 3"/>
</dbReference>
<keyword evidence="3 7" id="KW-0812">Transmembrane</keyword>
<feature type="transmembrane region" description="Helical" evidence="7">
    <location>
        <begin position="626"/>
        <end position="648"/>
    </location>
</feature>
<feature type="region of interest" description="Disordered" evidence="6">
    <location>
        <begin position="311"/>
        <end position="338"/>
    </location>
</feature>
<feature type="transmembrane region" description="Helical" evidence="7">
    <location>
        <begin position="709"/>
        <end position="728"/>
    </location>
</feature>
<keyword evidence="5 7" id="KW-0472">Membrane</keyword>
<feature type="compositionally biased region" description="Polar residues" evidence="6">
    <location>
        <begin position="253"/>
        <end position="263"/>
    </location>
</feature>
<comment type="subcellular location">
    <subcellularLocation>
        <location evidence="1">Membrane</location>
        <topology evidence="1">Multi-pass membrane protein</topology>
    </subcellularLocation>
</comment>
<dbReference type="GeneID" id="92207909"/>
<feature type="region of interest" description="Disordered" evidence="6">
    <location>
        <begin position="66"/>
        <end position="100"/>
    </location>
</feature>
<protein>
    <recommendedName>
        <fullName evidence="8">SPX domain-containing protein</fullName>
    </recommendedName>
</protein>
<feature type="compositionally biased region" description="Low complexity" evidence="6">
    <location>
        <begin position="264"/>
        <end position="274"/>
    </location>
</feature>
<evidence type="ECO:0000256" key="6">
    <source>
        <dbReference type="SAM" id="MobiDB-lite"/>
    </source>
</evidence>
<evidence type="ECO:0000256" key="7">
    <source>
        <dbReference type="SAM" id="Phobius"/>
    </source>
</evidence>
<dbReference type="EMBL" id="OZ022407">
    <property type="protein sequence ID" value="CAK9438489.1"/>
    <property type="molecule type" value="Genomic_DNA"/>
</dbReference>
<dbReference type="Pfam" id="PF03105">
    <property type="entry name" value="SPX"/>
    <property type="match status" value="1"/>
</dbReference>
<feature type="transmembrane region" description="Helical" evidence="7">
    <location>
        <begin position="571"/>
        <end position="590"/>
    </location>
</feature>
<evidence type="ECO:0000256" key="1">
    <source>
        <dbReference type="ARBA" id="ARBA00004141"/>
    </source>
</evidence>
<feature type="transmembrane region" description="Helical" evidence="7">
    <location>
        <begin position="930"/>
        <end position="953"/>
    </location>
</feature>
<reference evidence="9 10" key="1">
    <citation type="submission" date="2024-03" db="EMBL/GenBank/DDBJ databases">
        <authorList>
            <person name="Brejova B."/>
        </authorList>
    </citation>
    <scope>NUCLEOTIDE SEQUENCE [LARGE SCALE GENOMIC DNA]</scope>
    <source>
        <strain evidence="9 10">CBS 14171</strain>
    </source>
</reference>
<feature type="transmembrane region" description="Helical" evidence="7">
    <location>
        <begin position="748"/>
        <end position="771"/>
    </location>
</feature>
<evidence type="ECO:0000259" key="8">
    <source>
        <dbReference type="PROSITE" id="PS51382"/>
    </source>
</evidence>
<feature type="transmembrane region" description="Helical" evidence="7">
    <location>
        <begin position="974"/>
        <end position="997"/>
    </location>
</feature>
<dbReference type="PROSITE" id="PS51382">
    <property type="entry name" value="SPX"/>
    <property type="match status" value="1"/>
</dbReference>
<feature type="domain" description="SPX" evidence="8">
    <location>
        <begin position="1"/>
        <end position="405"/>
    </location>
</feature>
<accession>A0ABP0ZK11</accession>
<feature type="region of interest" description="Disordered" evidence="6">
    <location>
        <begin position="247"/>
        <end position="274"/>
    </location>
</feature>
<dbReference type="Pfam" id="PF03600">
    <property type="entry name" value="CitMHS"/>
    <property type="match status" value="1"/>
</dbReference>
<feature type="transmembrane region" description="Helical" evidence="7">
    <location>
        <begin position="823"/>
        <end position="841"/>
    </location>
</feature>
<feature type="transmembrane region" description="Helical" evidence="7">
    <location>
        <begin position="888"/>
        <end position="918"/>
    </location>
</feature>
<dbReference type="CDD" id="cd01115">
    <property type="entry name" value="SLC13_permease"/>
    <property type="match status" value="1"/>
</dbReference>
<keyword evidence="2" id="KW-0813">Transport</keyword>
<proteinExistence type="predicted"/>
<evidence type="ECO:0000256" key="5">
    <source>
        <dbReference type="ARBA" id="ARBA00023136"/>
    </source>
</evidence>
<dbReference type="InterPro" id="IPR004680">
    <property type="entry name" value="Cit_transptr-like_dom"/>
</dbReference>
<feature type="transmembrane region" description="Helical" evidence="7">
    <location>
        <begin position="542"/>
        <end position="559"/>
    </location>
</feature>
<sequence length="1002" mass="110691">MKFSHSLKFNAVPEWQESYLNYVSLKKTIYKLEQDQAAAAEELGEDDREGRTRAETVTQLMEVLKNSKHHKNNSASSSSSFSSPPSPSSSSSTAKSHSAVSLVGSRLKKNRLAKTFFPHKFGLGGGRKDDLENSEVELQKFEIDYGNEKGQDVSTKSSEVRTYSGEIASSTSTSTVNLVDFFNDADAAKEPLDTDPLYIFAKLLTAELEKIKRFYNQKEAQVFDSFDNLIGNLAKNHINVEELFQERTRTREASNSQDQFHSEATTTPATTTTTTTVLDGTSVYKHFDQRLDDSKPINQYDLENQITVNTGSFDVGEDSDDDEDDDDDEEEEDSLHSKDDSVLLNHSYFNVKHQFKVAMKKKAVCLFINLSELKSYIELNKVAFTKICKKFDKICGYSIKEDFIKNVLPYNSRVFNPTTTDVIDCKINQVVKIYALFTNNLTMGSTTKQELEYVKNDLRSHLRDHIVFERNTVWKDLLSLEKRAYTLDLENSQSKMGDEGTVTNSLMYMRMKEIKLPKWASCGSGKAESGSFSLPELLFSKQMLKILITVVVFAILISVKTFNDPVQGRALAVLVACAMLWASEAIPLYTTALLVPLLAVTCQVCKIEGTDEPMAAADASKYVLSAMWNSTIMILIGGFTLAAALSKYNIAKVFSSYILAFAGTNPRNVLLAIMGVSLFLSMWISNVAAPVLCYSLINSVLHTLPTESPVAQALVLGIALSANIGGMASPISSPQNVIAFQYLQNPSWGNWFAVALPVSILSLVLVWVLLFTTFKMNGVRLSQYKPIKDRWTVKQCFVLLVTLATVILWCVMQKIGGTFGESGIISIIPLTVFYACGLLKVDDLNNYPMNIVFLASGGMALSKAITSSGLLSTIAIAQQKRVMDYDVYVVLIIFGCLALVVATFVSHTVSAILLLPIMQNVGKSLPDPHPALLVTGIALISSIAQALPSSGFPNITAISMRDDVGRHYLTVRTFLLRGAAASIICYLCIITLGYGIMKSLKF</sequence>
<gene>
    <name evidence="9" type="ORF">LODBEIA_P27130</name>
</gene>
<keyword evidence="10" id="KW-1185">Reference proteome</keyword>
<keyword evidence="4 7" id="KW-1133">Transmembrane helix</keyword>
<evidence type="ECO:0000256" key="2">
    <source>
        <dbReference type="ARBA" id="ARBA00022448"/>
    </source>
</evidence>
<name>A0ABP0ZK11_9ASCO</name>
<feature type="compositionally biased region" description="Low complexity" evidence="6">
    <location>
        <begin position="73"/>
        <end position="100"/>
    </location>
</feature>
<evidence type="ECO:0000313" key="9">
    <source>
        <dbReference type="EMBL" id="CAK9438489.1"/>
    </source>
</evidence>
<dbReference type="PANTHER" id="PTHR10283">
    <property type="entry name" value="SOLUTE CARRIER FAMILY 13 MEMBER"/>
    <property type="match status" value="1"/>
</dbReference>
<organism evidence="9 10">
    <name type="scientific">Lodderomyces beijingensis</name>
    <dbReference type="NCBI Taxonomy" id="1775926"/>
    <lineage>
        <taxon>Eukaryota</taxon>
        <taxon>Fungi</taxon>
        <taxon>Dikarya</taxon>
        <taxon>Ascomycota</taxon>
        <taxon>Saccharomycotina</taxon>
        <taxon>Pichiomycetes</taxon>
        <taxon>Debaryomycetaceae</taxon>
        <taxon>Candida/Lodderomyces clade</taxon>
        <taxon>Lodderomyces</taxon>
    </lineage>
</organism>